<reference evidence="6 7" key="1">
    <citation type="submission" date="2007-05" db="EMBL/GenBank/DDBJ databases">
        <title>Complete sequence of Geobacter uraniireducens Rf4.</title>
        <authorList>
            <consortium name="US DOE Joint Genome Institute"/>
            <person name="Copeland A."/>
            <person name="Lucas S."/>
            <person name="Lapidus A."/>
            <person name="Barry K."/>
            <person name="Detter J.C."/>
            <person name="Glavina del Rio T."/>
            <person name="Hammon N."/>
            <person name="Israni S."/>
            <person name="Dalin E."/>
            <person name="Tice H."/>
            <person name="Pitluck S."/>
            <person name="Chertkov O."/>
            <person name="Brettin T."/>
            <person name="Bruce D."/>
            <person name="Han C."/>
            <person name="Schmutz J."/>
            <person name="Larimer F."/>
            <person name="Land M."/>
            <person name="Hauser L."/>
            <person name="Kyrpides N."/>
            <person name="Mikhailova N."/>
            <person name="Shelobolina E."/>
            <person name="Aklujkar M."/>
            <person name="Lovley D."/>
            <person name="Richardson P."/>
        </authorList>
    </citation>
    <scope>NUCLEOTIDE SEQUENCE [LARGE SCALE GENOMIC DNA]</scope>
    <source>
        <strain evidence="6 7">Rf4</strain>
    </source>
</reference>
<sequence length="415" mass="44909">MQIFAASYVLPISSPPIAGGAVAVHDGRIMDVGTLDNLRAAWNAPVLDYPDSIMIPGLVNAHAHLELTHFPAWKMRKDLDYAPRTYVDWVIQVIKIKRGLEIQELEASLLEGIRISLEAGTTAIGDVISDRRLLPAYNGSTFTGRLFFEALGQEPASCKALAGKLEETLRTFSARDILPGLSPHAPHTLSPAFFQDLKRLAESLSVPLMTHLSESPEEAAFMHDSTGRIAELLYPFVHWEDYLPAPMRTTSAAYLDSLGVLDSSTIAVHCVHITPADAEILKKRGVRAVICPRSNDKLAVGRAPAHLLKTAGIPLALGTDSLASNDSLSLWDEMRFVLADTPDAFTPEELLRMASLGGAEVLGLDKETGSLEKGKRADFLVIGNPKGASGKDMHRALIEEGRLAEVFVAGVPITV</sequence>
<evidence type="ECO:0000256" key="3">
    <source>
        <dbReference type="ARBA" id="ARBA00022833"/>
    </source>
</evidence>
<dbReference type="Gene3D" id="3.20.20.140">
    <property type="entry name" value="Metal-dependent hydrolases"/>
    <property type="match status" value="1"/>
</dbReference>
<keyword evidence="7" id="KW-1185">Reference proteome</keyword>
<dbReference type="Proteomes" id="UP000006695">
    <property type="component" value="Chromosome"/>
</dbReference>
<keyword evidence="1" id="KW-0479">Metal-binding</keyword>
<feature type="domain" description="Amidohydrolase-related" evidence="4">
    <location>
        <begin position="53"/>
        <end position="410"/>
    </location>
</feature>
<evidence type="ECO:0000313" key="7">
    <source>
        <dbReference type="Proteomes" id="UP000006695"/>
    </source>
</evidence>
<dbReference type="InterPro" id="IPR011059">
    <property type="entry name" value="Metal-dep_hydrolase_composite"/>
</dbReference>
<gene>
    <name evidence="6" type="ordered locus">Gura_2081</name>
</gene>
<evidence type="ECO:0000256" key="1">
    <source>
        <dbReference type="ARBA" id="ARBA00022723"/>
    </source>
</evidence>
<evidence type="ECO:0000259" key="5">
    <source>
        <dbReference type="Pfam" id="PF22039"/>
    </source>
</evidence>
<dbReference type="RefSeq" id="WP_011938973.1">
    <property type="nucleotide sequence ID" value="NC_009483.1"/>
</dbReference>
<dbReference type="Pfam" id="PF22039">
    <property type="entry name" value="HUTI_composite_bact"/>
    <property type="match status" value="1"/>
</dbReference>
<keyword evidence="2 6" id="KW-0378">Hydrolase</keyword>
<dbReference type="OrthoDB" id="9807210at2"/>
<dbReference type="STRING" id="351605.Gura_2081"/>
<dbReference type="HOGENOM" id="CLU_012358_2_5_7"/>
<dbReference type="KEGG" id="gur:Gura_2081"/>
<dbReference type="GO" id="GO:0016810">
    <property type="term" value="F:hydrolase activity, acting on carbon-nitrogen (but not peptide) bonds"/>
    <property type="evidence" value="ECO:0007669"/>
    <property type="project" value="InterPro"/>
</dbReference>
<keyword evidence="3" id="KW-0862">Zinc</keyword>
<dbReference type="SUPFAM" id="SSF51338">
    <property type="entry name" value="Composite domain of metallo-dependent hydrolases"/>
    <property type="match status" value="1"/>
</dbReference>
<feature type="domain" description="Aminodeoxyfutalosine deaminase/Imidazolonepropionase-like composite" evidence="5">
    <location>
        <begin position="20"/>
        <end position="42"/>
    </location>
</feature>
<dbReference type="Gene3D" id="2.30.40.10">
    <property type="entry name" value="Urease, subunit C, domain 1"/>
    <property type="match status" value="1"/>
</dbReference>
<protein>
    <submittedName>
        <fullName evidence="6">Amidohydrolase</fullName>
    </submittedName>
</protein>
<evidence type="ECO:0000256" key="2">
    <source>
        <dbReference type="ARBA" id="ARBA00022801"/>
    </source>
</evidence>
<dbReference type="Pfam" id="PF01979">
    <property type="entry name" value="Amidohydro_1"/>
    <property type="match status" value="1"/>
</dbReference>
<dbReference type="SUPFAM" id="SSF51556">
    <property type="entry name" value="Metallo-dependent hydrolases"/>
    <property type="match status" value="1"/>
</dbReference>
<dbReference type="PANTHER" id="PTHR43794:SF11">
    <property type="entry name" value="AMIDOHYDROLASE-RELATED DOMAIN-CONTAINING PROTEIN"/>
    <property type="match status" value="1"/>
</dbReference>
<name>A5G3A3_GEOUR</name>
<evidence type="ECO:0000259" key="4">
    <source>
        <dbReference type="Pfam" id="PF01979"/>
    </source>
</evidence>
<dbReference type="AlphaFoldDB" id="A5G3A3"/>
<dbReference type="InterPro" id="IPR006680">
    <property type="entry name" value="Amidohydro-rel"/>
</dbReference>
<dbReference type="GO" id="GO:0046872">
    <property type="term" value="F:metal ion binding"/>
    <property type="evidence" value="ECO:0007669"/>
    <property type="project" value="UniProtKB-KW"/>
</dbReference>
<evidence type="ECO:0000313" key="6">
    <source>
        <dbReference type="EMBL" id="ABQ26271.1"/>
    </source>
</evidence>
<organism evidence="6 7">
    <name type="scientific">Geotalea uraniireducens (strain Rf4)</name>
    <name type="common">Geobacter uraniireducens</name>
    <dbReference type="NCBI Taxonomy" id="351605"/>
    <lineage>
        <taxon>Bacteria</taxon>
        <taxon>Pseudomonadati</taxon>
        <taxon>Thermodesulfobacteriota</taxon>
        <taxon>Desulfuromonadia</taxon>
        <taxon>Geobacterales</taxon>
        <taxon>Geobacteraceae</taxon>
        <taxon>Geotalea</taxon>
    </lineage>
</organism>
<proteinExistence type="predicted"/>
<dbReference type="InterPro" id="IPR050287">
    <property type="entry name" value="MTA/SAH_deaminase"/>
</dbReference>
<dbReference type="InterPro" id="IPR032466">
    <property type="entry name" value="Metal_Hydrolase"/>
</dbReference>
<dbReference type="EMBL" id="CP000698">
    <property type="protein sequence ID" value="ABQ26271.1"/>
    <property type="molecule type" value="Genomic_DNA"/>
</dbReference>
<dbReference type="InterPro" id="IPR054418">
    <property type="entry name" value="MQNX/HUTI_composite_N"/>
</dbReference>
<dbReference type="PANTHER" id="PTHR43794">
    <property type="entry name" value="AMINOHYDROLASE SSNA-RELATED"/>
    <property type="match status" value="1"/>
</dbReference>
<accession>A5G3A3</accession>